<sequence>MPTLNDSETKIYYENDTRMRGKDATGNRVGLSKFRNTLKVEHKRELGDGWSFKGIFRGTYDGVYDLNDEEYGKNAGGAINMAESSGVSNFFGVPGATATTAPYGGSAIAIPANAPGGSFGLPPFYLGFTGQQDSTPASNPNQGLQHVGQRWNTAYQDANGFGQLDLAVPVRPCDVDRRGCADFGGYGALTSNQLKAPEFNGRLDFIREFYAQKTWDLDSGKQFNVKVGKQQVVWGRSDLFRVLDVINPMDYSRNSIYDEFEDIRIPMWILQTNYRMGASDSLSERNLQVVWNFDQFRPNNLGQCGTSNVALDAGCFFRAIKSLWDYGGTIGNLAPAAALGLFPGPSASPIGGVAVTLPNHFAGLRNVDLPDWKFKNTQIGTRFEGVSKDGTIAFSLNALAGRSQMPSLHAIRPAALAFDMVYPRISVLGGSMDFNIEALNTTVRLEGALSHGEEFVDTLESGMYSRHKVWRSVIGLDRASQIDWINPERTTLVSAQFFWQHINGFQETSVPSAVGGSPVKEGTVGVKDNHLFTLVISAQYMQDRLNPKFIFARDIEARANVIEPNVTFLYSDKLKFKVGANYKWQTGNMDRYVMADGRGTTGTLAPNGTPLPYVDSGIGGLEALGRFKAGSIGTAHKEDEIFFNMQYQF</sequence>
<reference evidence="1 2" key="1">
    <citation type="journal article" date="2015" name="Genome Announc.">
        <title>Complete Genome Sequence of a Novel Bacterium within the Family Rhodocyclaceae That Degrades Polycyclic Aromatic Hydrocarbons.</title>
        <authorList>
            <person name="Singleton D.R."/>
            <person name="Dickey A.N."/>
            <person name="Scholl E.H."/>
            <person name="Wright F.A."/>
            <person name="Aitken M.D."/>
        </authorList>
    </citation>
    <scope>NUCLEOTIDE SEQUENCE [LARGE SCALE GENOMIC DNA]</scope>
    <source>
        <strain evidence="2">PG1-Ca6</strain>
    </source>
</reference>
<dbReference type="PATRIC" id="fig|1565605.3.peg.900"/>
<evidence type="ECO:0000313" key="1">
    <source>
        <dbReference type="EMBL" id="AJP49400.1"/>
    </source>
</evidence>
<dbReference type="AlphaFoldDB" id="A0A0C5JC45"/>
<organism evidence="1 2">
    <name type="scientific">Rugosibacter aromaticivorans</name>
    <dbReference type="NCBI Taxonomy" id="1565605"/>
    <lineage>
        <taxon>Bacteria</taxon>
        <taxon>Pseudomonadati</taxon>
        <taxon>Pseudomonadota</taxon>
        <taxon>Betaproteobacteria</taxon>
        <taxon>Nitrosomonadales</taxon>
        <taxon>Sterolibacteriaceae</taxon>
        <taxon>Rugosibacter</taxon>
    </lineage>
</organism>
<proteinExistence type="predicted"/>
<dbReference type="STRING" id="1565605.PG1C_04285"/>
<dbReference type="Pfam" id="PF06980">
    <property type="entry name" value="DUF1302"/>
    <property type="match status" value="1"/>
</dbReference>
<dbReference type="InterPro" id="IPR010727">
    <property type="entry name" value="DUF1302"/>
</dbReference>
<evidence type="ECO:0000313" key="2">
    <source>
        <dbReference type="Proteomes" id="UP000061603"/>
    </source>
</evidence>
<evidence type="ECO:0008006" key="3">
    <source>
        <dbReference type="Google" id="ProtNLM"/>
    </source>
</evidence>
<name>A0A0C5JC45_9PROT</name>
<gene>
    <name evidence="1" type="ORF">PG1C_04285</name>
</gene>
<keyword evidence="2" id="KW-1185">Reference proteome</keyword>
<dbReference type="KEGG" id="rbu:PG1C_04285"/>
<dbReference type="EMBL" id="CP010554">
    <property type="protein sequence ID" value="AJP49400.1"/>
    <property type="molecule type" value="Genomic_DNA"/>
</dbReference>
<dbReference type="HOGENOM" id="CLU_419037_0_0_4"/>
<dbReference type="Proteomes" id="UP000061603">
    <property type="component" value="Chromosome"/>
</dbReference>
<protein>
    <recommendedName>
        <fullName evidence="3">DUF1302 domain-containing protein</fullName>
    </recommendedName>
</protein>
<accession>A0A0C5JC45</accession>